<sequence>MYLTTTQGAQPRALVCTHVLGAFLGVSFSHITHPLPAPLNQLLSSAFAVSIITVFMMITGTLQPSASATTCLAAFHLYGEMQDQGYMFIVAPALVGPLVIVFMG</sequence>
<keyword evidence="1" id="KW-1133">Transmembrane helix</keyword>
<proteinExistence type="predicted"/>
<dbReference type="EMBL" id="GBHO01002084">
    <property type="protein sequence ID" value="JAG41520.1"/>
    <property type="molecule type" value="Transcribed_RNA"/>
</dbReference>
<keyword evidence="1" id="KW-0812">Transmembrane</keyword>
<feature type="transmembrane region" description="Helical" evidence="1">
    <location>
        <begin position="85"/>
        <end position="103"/>
    </location>
</feature>
<name>A0A0A9ZH78_LYGHE</name>
<protein>
    <recommendedName>
        <fullName evidence="2">HPP transmembrane region domain-containing protein</fullName>
    </recommendedName>
</protein>
<reference evidence="3" key="2">
    <citation type="submission" date="2014-07" db="EMBL/GenBank/DDBJ databases">
        <authorList>
            <person name="Hull J."/>
        </authorList>
    </citation>
    <scope>NUCLEOTIDE SEQUENCE</scope>
</reference>
<gene>
    <name evidence="3" type="ORF">CM83_1687</name>
</gene>
<evidence type="ECO:0000259" key="2">
    <source>
        <dbReference type="Pfam" id="PF04982"/>
    </source>
</evidence>
<evidence type="ECO:0000256" key="1">
    <source>
        <dbReference type="SAM" id="Phobius"/>
    </source>
</evidence>
<feature type="domain" description="HPP transmembrane region" evidence="2">
    <location>
        <begin position="5"/>
        <end position="103"/>
    </location>
</feature>
<feature type="transmembrane region" description="Helical" evidence="1">
    <location>
        <begin position="45"/>
        <end position="78"/>
    </location>
</feature>
<reference evidence="3" key="1">
    <citation type="journal article" date="2014" name="PLoS ONE">
        <title>Transcriptome-Based Identification of ABC Transporters in the Western Tarnished Plant Bug Lygus hesperus.</title>
        <authorList>
            <person name="Hull J.J."/>
            <person name="Chaney K."/>
            <person name="Geib S.M."/>
            <person name="Fabrick J.A."/>
            <person name="Brent C.S."/>
            <person name="Walsh D."/>
            <person name="Lavine L.C."/>
        </authorList>
    </citation>
    <scope>NUCLEOTIDE SEQUENCE</scope>
</reference>
<dbReference type="Pfam" id="PF04982">
    <property type="entry name" value="TM_HPP"/>
    <property type="match status" value="1"/>
</dbReference>
<organism evidence="3">
    <name type="scientific">Lygus hesperus</name>
    <name type="common">Western plant bug</name>
    <dbReference type="NCBI Taxonomy" id="30085"/>
    <lineage>
        <taxon>Eukaryota</taxon>
        <taxon>Metazoa</taxon>
        <taxon>Ecdysozoa</taxon>
        <taxon>Arthropoda</taxon>
        <taxon>Hexapoda</taxon>
        <taxon>Insecta</taxon>
        <taxon>Pterygota</taxon>
        <taxon>Neoptera</taxon>
        <taxon>Paraneoptera</taxon>
        <taxon>Hemiptera</taxon>
        <taxon>Heteroptera</taxon>
        <taxon>Panheteroptera</taxon>
        <taxon>Cimicomorpha</taxon>
        <taxon>Miridae</taxon>
        <taxon>Mirini</taxon>
        <taxon>Lygus</taxon>
    </lineage>
</organism>
<dbReference type="AlphaFoldDB" id="A0A0A9ZH78"/>
<dbReference type="InterPro" id="IPR058581">
    <property type="entry name" value="TM_HPP"/>
</dbReference>
<evidence type="ECO:0000313" key="3">
    <source>
        <dbReference type="EMBL" id="JAG41520.1"/>
    </source>
</evidence>
<accession>A0A0A9ZH78</accession>
<keyword evidence="1" id="KW-0472">Membrane</keyword>